<sequence>MGKHKSSAHIQSAQLFGMSNPVEGIEIIVPSVADAIFKYTWRIKKYGKINKKQDSFDSLPFEYNANGDRTNWSLSVRYWKGAEGKRLNNPVVLCLNLLSSTVREPRQVTVAFQFGIYNTITKQWETCPSSRTVLNMPSSELMSVGYRDLSIHDRHLELKTKTMNVFVKIKLIFTELEVNSLNQDLNRLLDLASVNGDVTINCANDRKIQAHKCILMARSPVLEEILRHTNEINMENLTQDIAQEIIRYIYTDRVDNLEAHANMLISNADKLGLPGLKATCERFLIDSIKSESVPSLLLLSEQFNCETLKKAVMIFCEDNPNSIHKTMAWKVLEMVNPDLFVEICEAGLGSSISSNLDSDPDSNDLDVHT</sequence>
<comment type="caution">
    <text evidence="2">The sequence shown here is derived from an EMBL/GenBank/DDBJ whole genome shotgun (WGS) entry which is preliminary data.</text>
</comment>
<dbReference type="InterPro" id="IPR000210">
    <property type="entry name" value="BTB/POZ_dom"/>
</dbReference>
<dbReference type="PANTHER" id="PTHR24413">
    <property type="entry name" value="SPECKLE-TYPE POZ PROTEIN"/>
    <property type="match status" value="1"/>
</dbReference>
<dbReference type="InterPro" id="IPR011333">
    <property type="entry name" value="SKP1/BTB/POZ_sf"/>
</dbReference>
<gene>
    <name evidence="2" type="ORF">RUM44_005360</name>
</gene>
<dbReference type="Proteomes" id="UP001359485">
    <property type="component" value="Unassembled WGS sequence"/>
</dbReference>
<dbReference type="SUPFAM" id="SSF54695">
    <property type="entry name" value="POZ domain"/>
    <property type="match status" value="1"/>
</dbReference>
<organism evidence="2 3">
    <name type="scientific">Polyplax serrata</name>
    <name type="common">Common mouse louse</name>
    <dbReference type="NCBI Taxonomy" id="468196"/>
    <lineage>
        <taxon>Eukaryota</taxon>
        <taxon>Metazoa</taxon>
        <taxon>Ecdysozoa</taxon>
        <taxon>Arthropoda</taxon>
        <taxon>Hexapoda</taxon>
        <taxon>Insecta</taxon>
        <taxon>Pterygota</taxon>
        <taxon>Neoptera</taxon>
        <taxon>Paraneoptera</taxon>
        <taxon>Psocodea</taxon>
        <taxon>Troctomorpha</taxon>
        <taxon>Phthiraptera</taxon>
        <taxon>Anoplura</taxon>
        <taxon>Polyplacidae</taxon>
        <taxon>Polyplax</taxon>
    </lineage>
</organism>
<keyword evidence="3" id="KW-1185">Reference proteome</keyword>
<dbReference type="Pfam" id="PF00651">
    <property type="entry name" value="BTB"/>
    <property type="match status" value="1"/>
</dbReference>
<proteinExistence type="predicted"/>
<dbReference type="InterPro" id="IPR008974">
    <property type="entry name" value="TRAF-like"/>
</dbReference>
<evidence type="ECO:0000259" key="1">
    <source>
        <dbReference type="PROSITE" id="PS50097"/>
    </source>
</evidence>
<dbReference type="EMBL" id="JAWJWF010000053">
    <property type="protein sequence ID" value="KAK6617003.1"/>
    <property type="molecule type" value="Genomic_DNA"/>
</dbReference>
<reference evidence="2 3" key="1">
    <citation type="submission" date="2023-09" db="EMBL/GenBank/DDBJ databases">
        <title>Genomes of two closely related lineages of the louse Polyplax serrata with different host specificities.</title>
        <authorList>
            <person name="Martinu J."/>
            <person name="Tarabai H."/>
            <person name="Stefka J."/>
            <person name="Hypsa V."/>
        </authorList>
    </citation>
    <scope>NUCLEOTIDE SEQUENCE [LARGE SCALE GENOMIC DNA]</scope>
    <source>
        <strain evidence="2">98ZLc_SE</strain>
    </source>
</reference>
<dbReference type="PROSITE" id="PS50097">
    <property type="entry name" value="BTB"/>
    <property type="match status" value="1"/>
</dbReference>
<dbReference type="SMART" id="SM00225">
    <property type="entry name" value="BTB"/>
    <property type="match status" value="1"/>
</dbReference>
<name>A0ABR1ADC0_POLSC</name>
<evidence type="ECO:0000313" key="3">
    <source>
        <dbReference type="Proteomes" id="UP001359485"/>
    </source>
</evidence>
<evidence type="ECO:0000313" key="2">
    <source>
        <dbReference type="EMBL" id="KAK6617003.1"/>
    </source>
</evidence>
<dbReference type="Gene3D" id="1.25.40.420">
    <property type="match status" value="1"/>
</dbReference>
<accession>A0ABR1ADC0</accession>
<dbReference type="Gene3D" id="2.60.210.10">
    <property type="entry name" value="Apoptosis, Tumor Necrosis Factor Receptor Associated Protein 2, Chain A"/>
    <property type="match status" value="1"/>
</dbReference>
<feature type="domain" description="BTB" evidence="1">
    <location>
        <begin position="196"/>
        <end position="258"/>
    </location>
</feature>
<protein>
    <recommendedName>
        <fullName evidence="1">BTB domain-containing protein</fullName>
    </recommendedName>
</protein>
<dbReference type="Gene3D" id="3.30.710.10">
    <property type="entry name" value="Potassium Channel Kv1.1, Chain A"/>
    <property type="match status" value="1"/>
</dbReference>